<dbReference type="InterPro" id="IPR001757">
    <property type="entry name" value="P_typ_ATPase"/>
</dbReference>
<feature type="transmembrane region" description="Helical" evidence="18">
    <location>
        <begin position="737"/>
        <end position="759"/>
    </location>
</feature>
<dbReference type="SFLD" id="SFLDG00002">
    <property type="entry name" value="C1.7:_P-type_atpase_like"/>
    <property type="match status" value="1"/>
</dbReference>
<evidence type="ECO:0000313" key="20">
    <source>
        <dbReference type="EMBL" id="SHE66673.1"/>
    </source>
</evidence>
<dbReference type="Pfam" id="PF00689">
    <property type="entry name" value="Cation_ATPase_C"/>
    <property type="match status" value="1"/>
</dbReference>
<dbReference type="SUPFAM" id="SSF56784">
    <property type="entry name" value="HAD-like"/>
    <property type="match status" value="1"/>
</dbReference>
<dbReference type="EC" id="7.2.2.14" evidence="4"/>
<comment type="subcellular location">
    <subcellularLocation>
        <location evidence="2">Cell inner membrane</location>
        <topology evidence="2">Multi-pass membrane protein</topology>
    </subcellularLocation>
</comment>
<evidence type="ECO:0000256" key="17">
    <source>
        <dbReference type="ARBA" id="ARBA00047295"/>
    </source>
</evidence>
<reference evidence="21" key="1">
    <citation type="submission" date="2016-11" db="EMBL/GenBank/DDBJ databases">
        <authorList>
            <person name="Varghese N."/>
            <person name="Submissions S."/>
        </authorList>
    </citation>
    <scope>NUCLEOTIDE SEQUENCE [LARGE SCALE GENOMIC DNA]</scope>
    <source>
        <strain evidence="21">DSM 15692</strain>
    </source>
</reference>
<dbReference type="Gene3D" id="1.20.1110.10">
    <property type="entry name" value="Calcium-transporting ATPase, transmembrane domain"/>
    <property type="match status" value="1"/>
</dbReference>
<dbReference type="GO" id="GO:0016887">
    <property type="term" value="F:ATP hydrolysis activity"/>
    <property type="evidence" value="ECO:0007669"/>
    <property type="project" value="InterPro"/>
</dbReference>
<evidence type="ECO:0000256" key="8">
    <source>
        <dbReference type="ARBA" id="ARBA00022553"/>
    </source>
</evidence>
<dbReference type="InterPro" id="IPR006415">
    <property type="entry name" value="P-type_ATPase_IIIB"/>
</dbReference>
<dbReference type="Proteomes" id="UP000184128">
    <property type="component" value="Unassembled WGS sequence"/>
</dbReference>
<dbReference type="CDD" id="cd02077">
    <property type="entry name" value="P-type_ATPase_Mg"/>
    <property type="match status" value="1"/>
</dbReference>
<dbReference type="Gene3D" id="3.40.1110.10">
    <property type="entry name" value="Calcium-transporting ATPase, cytoplasmic domain N"/>
    <property type="match status" value="1"/>
</dbReference>
<dbReference type="InterPro" id="IPR023214">
    <property type="entry name" value="HAD_sf"/>
</dbReference>
<feature type="transmembrane region" description="Helical" evidence="18">
    <location>
        <begin position="284"/>
        <end position="303"/>
    </location>
</feature>
<dbReference type="GO" id="GO:0005524">
    <property type="term" value="F:ATP binding"/>
    <property type="evidence" value="ECO:0007669"/>
    <property type="project" value="UniProtKB-KW"/>
</dbReference>
<evidence type="ECO:0000256" key="13">
    <source>
        <dbReference type="ARBA" id="ARBA00022967"/>
    </source>
</evidence>
<proteinExistence type="inferred from homology"/>
<keyword evidence="13" id="KW-1278">Translocase</keyword>
<dbReference type="NCBIfam" id="TIGR01494">
    <property type="entry name" value="ATPase_P-type"/>
    <property type="match status" value="2"/>
</dbReference>
<feature type="domain" description="Cation-transporting P-type ATPase N-terminal" evidence="19">
    <location>
        <begin position="12"/>
        <end position="85"/>
    </location>
</feature>
<dbReference type="InterPro" id="IPR004014">
    <property type="entry name" value="ATPase_P-typ_cation-transptr_N"/>
</dbReference>
<comment type="catalytic activity">
    <reaction evidence="17">
        <text>Mg(2+)(out) + ATP + H2O = Mg(2+)(in) + ADP + phosphate + H(+)</text>
        <dbReference type="Rhea" id="RHEA:10260"/>
        <dbReference type="ChEBI" id="CHEBI:15377"/>
        <dbReference type="ChEBI" id="CHEBI:15378"/>
        <dbReference type="ChEBI" id="CHEBI:18420"/>
        <dbReference type="ChEBI" id="CHEBI:30616"/>
        <dbReference type="ChEBI" id="CHEBI:43474"/>
        <dbReference type="ChEBI" id="CHEBI:456216"/>
        <dbReference type="EC" id="7.2.2.14"/>
    </reaction>
</comment>
<dbReference type="SUPFAM" id="SSF81660">
    <property type="entry name" value="Metal cation-transporting ATPase, ATP-binding domain N"/>
    <property type="match status" value="1"/>
</dbReference>
<keyword evidence="9 18" id="KW-0812">Transmembrane</keyword>
<dbReference type="InterPro" id="IPR036412">
    <property type="entry name" value="HAD-like_sf"/>
</dbReference>
<feature type="transmembrane region" description="Helical" evidence="18">
    <location>
        <begin position="95"/>
        <end position="114"/>
    </location>
</feature>
<evidence type="ECO:0000256" key="12">
    <source>
        <dbReference type="ARBA" id="ARBA00022842"/>
    </source>
</evidence>
<gene>
    <name evidence="20" type="ORF">SAMN02745249_00879</name>
</gene>
<dbReference type="GO" id="GO:0015444">
    <property type="term" value="F:P-type magnesium transporter activity"/>
    <property type="evidence" value="ECO:0007669"/>
    <property type="project" value="UniProtKB-EC"/>
</dbReference>
<keyword evidence="21" id="KW-1185">Reference proteome</keyword>
<sequence>MIKNILELDSFELASKPLKEIWKLFDANEEGHSTEKAEQVREEFGDNEIDYGTEKSVWRIIVEAYFTPFTLVLFGLAFISFLTDYVFVPAGEREILSALIIVVLVLLSGTMTFIQTIRSNRSVEQLESMVEVTSAVKREGEFREIRTEDIVIGDIVRLKAGDMIPADIRLTQTKDLFISQTSLTGESYPVEKRAQTEVTDVTSETDYETLAFTGSEVVSGSATGIVVRTGNNTLFGSIADEFALEPPKTSFDIGIENTSLLLIRFMVIMAVVVVLINGLTKGDWLQALLFGISIAVGLTPEMLPMIVTTNLVKGANDMAKQGTIVRNLHGIQNFGAIDVLVTDKTGTLTQDNIVLQYHLDIDGDHSDRVLRHAYLNSYYQTGLGNLMDEAIINASKEELDLKQYNYTKVDEIPFDFERRRLSVVVEDETGKTQMITKGAIEEMVAVSSYVDYGGKVHELTDEEREHVLAQVNELNEQGLRVLGVAQKTNPSPVDEFSVKDEAEMVLIGYLAFLDPPKESTKEAIQALNDHAVDVKIMTGDNELVTVAVADKVGIPTDHIISGDQLTNKTDEELSKIVEDHNLFVKLNPTQKSKLVGILRENGHVVGFLGDGINDSPALRASDVGISVDNAVDIAKESADLILLEKDLMILEKGILAGRKVFGNTMKYIKATTSSNFGNVFSVLIASIFLPFLPMLPIQLLFLGLIYEISSMSIPWDNMDKEYLYEPKKWEAASIRKFMVWFGPTSSIFDVTTFLIMFFFVAPQLAGGSYHSLGVEQQGVFLSIFQSGWFIVSLWTQTLVLYALRTPKIPFVESYPSFIMTTITVIGIIIGSVAPYTALGTALGLAPLPGSFWWILAVTVIAYLVLVQVVKKIYVNRYGELL</sequence>
<comment type="similarity">
    <text evidence="3">Belongs to the cation transport ATPase (P-type) (TC 3.A.3) family. Type IIIB subfamily.</text>
</comment>
<keyword evidence="14 18" id="KW-1133">Transmembrane helix</keyword>
<dbReference type="EMBL" id="FQUF01000011">
    <property type="protein sequence ID" value="SHE66673.1"/>
    <property type="molecule type" value="Genomic_DNA"/>
</dbReference>
<keyword evidence="7" id="KW-0997">Cell inner membrane</keyword>
<dbReference type="Pfam" id="PF00690">
    <property type="entry name" value="Cation_ATPase_N"/>
    <property type="match status" value="1"/>
</dbReference>
<dbReference type="InterPro" id="IPR023299">
    <property type="entry name" value="ATPase_P-typ_cyto_dom_N"/>
</dbReference>
<dbReference type="RefSeq" id="WP_073296985.1">
    <property type="nucleotide sequence ID" value="NZ_FQUF01000011.1"/>
</dbReference>
<evidence type="ECO:0000256" key="6">
    <source>
        <dbReference type="ARBA" id="ARBA00022475"/>
    </source>
</evidence>
<evidence type="ECO:0000256" key="18">
    <source>
        <dbReference type="SAM" id="Phobius"/>
    </source>
</evidence>
<keyword evidence="12" id="KW-0460">Magnesium</keyword>
<dbReference type="Gene3D" id="2.70.150.10">
    <property type="entry name" value="Calcium-transporting ATPase, cytoplasmic transduction domain A"/>
    <property type="match status" value="1"/>
</dbReference>
<dbReference type="GO" id="GO:0005886">
    <property type="term" value="C:plasma membrane"/>
    <property type="evidence" value="ECO:0007669"/>
    <property type="project" value="UniProtKB-SubCell"/>
</dbReference>
<dbReference type="PANTHER" id="PTHR42861">
    <property type="entry name" value="CALCIUM-TRANSPORTING ATPASE"/>
    <property type="match status" value="1"/>
</dbReference>
<dbReference type="InterPro" id="IPR023298">
    <property type="entry name" value="ATPase_P-typ_TM_dom_sf"/>
</dbReference>
<keyword evidence="11" id="KW-0067">ATP-binding</keyword>
<comment type="function">
    <text evidence="1">Mediates magnesium influx to the cytosol.</text>
</comment>
<evidence type="ECO:0000256" key="2">
    <source>
        <dbReference type="ARBA" id="ARBA00004429"/>
    </source>
</evidence>
<protein>
    <recommendedName>
        <fullName evidence="5">Magnesium-transporting ATPase, P-type 1</fullName>
        <ecNumber evidence="4">7.2.2.14</ecNumber>
    </recommendedName>
    <alternativeName>
        <fullName evidence="16">Mg(2+) transport ATPase, P-type 1</fullName>
    </alternativeName>
</protein>
<dbReference type="NCBIfam" id="TIGR01524">
    <property type="entry name" value="ATPase-IIIB_Mg"/>
    <property type="match status" value="1"/>
</dbReference>
<dbReference type="SUPFAM" id="SSF81665">
    <property type="entry name" value="Calcium ATPase, transmembrane domain M"/>
    <property type="match status" value="1"/>
</dbReference>
<dbReference type="SFLD" id="SFLDS00003">
    <property type="entry name" value="Haloacid_Dehalogenase"/>
    <property type="match status" value="1"/>
</dbReference>
<feature type="transmembrane region" description="Helical" evidence="18">
    <location>
        <begin position="850"/>
        <end position="869"/>
    </location>
</feature>
<evidence type="ECO:0000259" key="19">
    <source>
        <dbReference type="SMART" id="SM00831"/>
    </source>
</evidence>
<evidence type="ECO:0000256" key="9">
    <source>
        <dbReference type="ARBA" id="ARBA00022692"/>
    </source>
</evidence>
<dbReference type="OrthoDB" id="9760364at2"/>
<dbReference type="InterPro" id="IPR044492">
    <property type="entry name" value="P_typ_ATPase_HD_dom"/>
</dbReference>
<keyword evidence="6" id="KW-1003">Cell membrane</keyword>
<evidence type="ECO:0000256" key="3">
    <source>
        <dbReference type="ARBA" id="ARBA00008746"/>
    </source>
</evidence>
<evidence type="ECO:0000256" key="1">
    <source>
        <dbReference type="ARBA" id="ARBA00003954"/>
    </source>
</evidence>
<evidence type="ECO:0000313" key="21">
    <source>
        <dbReference type="Proteomes" id="UP000184128"/>
    </source>
</evidence>
<dbReference type="SMART" id="SM00831">
    <property type="entry name" value="Cation_ATPase_N"/>
    <property type="match status" value="1"/>
</dbReference>
<dbReference type="PRINTS" id="PR01836">
    <property type="entry name" value="MGATPASE"/>
</dbReference>
<evidence type="ECO:0000256" key="16">
    <source>
        <dbReference type="ARBA" id="ARBA00029806"/>
    </source>
</evidence>
<feature type="transmembrane region" description="Helical" evidence="18">
    <location>
        <begin position="815"/>
        <end position="838"/>
    </location>
</feature>
<evidence type="ECO:0000256" key="11">
    <source>
        <dbReference type="ARBA" id="ARBA00022840"/>
    </source>
</evidence>
<dbReference type="Pfam" id="PF00122">
    <property type="entry name" value="E1-E2_ATPase"/>
    <property type="match status" value="1"/>
</dbReference>
<evidence type="ECO:0000256" key="14">
    <source>
        <dbReference type="ARBA" id="ARBA00022989"/>
    </source>
</evidence>
<dbReference type="InterPro" id="IPR059000">
    <property type="entry name" value="ATPase_P-type_domA"/>
</dbReference>
<dbReference type="Pfam" id="PF13246">
    <property type="entry name" value="Cation_ATPase"/>
    <property type="match status" value="1"/>
</dbReference>
<dbReference type="PROSITE" id="PS00154">
    <property type="entry name" value="ATPASE_E1_E2"/>
    <property type="match status" value="1"/>
</dbReference>
<evidence type="ECO:0000256" key="15">
    <source>
        <dbReference type="ARBA" id="ARBA00023136"/>
    </source>
</evidence>
<dbReference type="SUPFAM" id="SSF81653">
    <property type="entry name" value="Calcium ATPase, transduction domain A"/>
    <property type="match status" value="1"/>
</dbReference>
<evidence type="ECO:0000256" key="5">
    <source>
        <dbReference type="ARBA" id="ARBA00013555"/>
    </source>
</evidence>
<keyword evidence="15 18" id="KW-0472">Membrane</keyword>
<dbReference type="InterPro" id="IPR006068">
    <property type="entry name" value="ATPase_P-typ_cation-transptr_C"/>
</dbReference>
<dbReference type="NCBIfam" id="NF011702">
    <property type="entry name" value="PRK15122.1"/>
    <property type="match status" value="1"/>
</dbReference>
<accession>A0A1M4VCM6</accession>
<dbReference type="AlphaFoldDB" id="A0A1M4VCM6"/>
<keyword evidence="10" id="KW-0547">Nucleotide-binding</keyword>
<keyword evidence="8" id="KW-0597">Phosphoprotein</keyword>
<dbReference type="STRING" id="1121025.SAMN02745249_00879"/>
<evidence type="ECO:0000256" key="7">
    <source>
        <dbReference type="ARBA" id="ARBA00022519"/>
    </source>
</evidence>
<feature type="transmembrane region" description="Helical" evidence="18">
    <location>
        <begin position="64"/>
        <end position="83"/>
    </location>
</feature>
<dbReference type="InterPro" id="IPR008250">
    <property type="entry name" value="ATPase_P-typ_transduc_dom_A_sf"/>
</dbReference>
<evidence type="ECO:0000256" key="4">
    <source>
        <dbReference type="ARBA" id="ARBA00012786"/>
    </source>
</evidence>
<evidence type="ECO:0000256" key="10">
    <source>
        <dbReference type="ARBA" id="ARBA00022741"/>
    </source>
</evidence>
<feature type="transmembrane region" description="Helical" evidence="18">
    <location>
        <begin position="779"/>
        <end position="803"/>
    </location>
</feature>
<dbReference type="InterPro" id="IPR018303">
    <property type="entry name" value="ATPase_P-typ_P_site"/>
</dbReference>
<dbReference type="SFLD" id="SFLDF00027">
    <property type="entry name" value="p-type_atpase"/>
    <property type="match status" value="1"/>
</dbReference>
<feature type="transmembrane region" description="Helical" evidence="18">
    <location>
        <begin position="261"/>
        <end position="278"/>
    </location>
</feature>
<name>A0A1M4VCM6_9LACT</name>
<organism evidence="20 21">
    <name type="scientific">Atopostipes suicloacalis DSM 15692</name>
    <dbReference type="NCBI Taxonomy" id="1121025"/>
    <lineage>
        <taxon>Bacteria</taxon>
        <taxon>Bacillati</taxon>
        <taxon>Bacillota</taxon>
        <taxon>Bacilli</taxon>
        <taxon>Lactobacillales</taxon>
        <taxon>Carnobacteriaceae</taxon>
        <taxon>Atopostipes</taxon>
    </lineage>
</organism>
<dbReference type="Gene3D" id="3.40.50.1000">
    <property type="entry name" value="HAD superfamily/HAD-like"/>
    <property type="match status" value="1"/>
</dbReference>